<proteinExistence type="predicted"/>
<dbReference type="AlphaFoldDB" id="A0A914DR30"/>
<reference evidence="2" key="1">
    <citation type="submission" date="2022-11" db="UniProtKB">
        <authorList>
            <consortium name="WormBaseParasite"/>
        </authorList>
    </citation>
    <scope>IDENTIFICATION</scope>
</reference>
<sequence length="79" mass="9164">MLTLRCCVDAREMAKIDSPKWQNNCGCDFDEMAEDSDCVDEVMPGTERYVLESTLVRRPPVKLLRSIRQGHGFTFYELF</sequence>
<accession>A0A914DR30</accession>
<dbReference type="WBParaSite" id="ACRNAN_scaffold3692.g17800.t1">
    <property type="protein sequence ID" value="ACRNAN_scaffold3692.g17800.t1"/>
    <property type="gene ID" value="ACRNAN_scaffold3692.g17800"/>
</dbReference>
<evidence type="ECO:0000313" key="1">
    <source>
        <dbReference type="Proteomes" id="UP000887540"/>
    </source>
</evidence>
<name>A0A914DR30_9BILA</name>
<protein>
    <submittedName>
        <fullName evidence="2">Uncharacterized protein</fullName>
    </submittedName>
</protein>
<evidence type="ECO:0000313" key="2">
    <source>
        <dbReference type="WBParaSite" id="ACRNAN_scaffold3692.g17800.t1"/>
    </source>
</evidence>
<organism evidence="1 2">
    <name type="scientific">Acrobeloides nanus</name>
    <dbReference type="NCBI Taxonomy" id="290746"/>
    <lineage>
        <taxon>Eukaryota</taxon>
        <taxon>Metazoa</taxon>
        <taxon>Ecdysozoa</taxon>
        <taxon>Nematoda</taxon>
        <taxon>Chromadorea</taxon>
        <taxon>Rhabditida</taxon>
        <taxon>Tylenchina</taxon>
        <taxon>Cephalobomorpha</taxon>
        <taxon>Cephaloboidea</taxon>
        <taxon>Cephalobidae</taxon>
        <taxon>Acrobeloides</taxon>
    </lineage>
</organism>
<dbReference type="Proteomes" id="UP000887540">
    <property type="component" value="Unplaced"/>
</dbReference>
<keyword evidence="1" id="KW-1185">Reference proteome</keyword>